<comment type="caution">
    <text evidence="2">The sequence shown here is derived from an EMBL/GenBank/DDBJ whole genome shotgun (WGS) entry which is preliminary data.</text>
</comment>
<reference evidence="2 3" key="2">
    <citation type="submission" date="2019-09" db="EMBL/GenBank/DDBJ databases">
        <authorList>
            <person name="Jin C."/>
        </authorList>
    </citation>
    <scope>NUCLEOTIDE SEQUENCE [LARGE SCALE GENOMIC DNA]</scope>
    <source>
        <strain evidence="2 3">BN140002</strain>
    </source>
</reference>
<evidence type="ECO:0000313" key="2">
    <source>
        <dbReference type="EMBL" id="KAA2235141.1"/>
    </source>
</evidence>
<gene>
    <name evidence="2" type="ORF">F0L46_20565</name>
</gene>
<feature type="transmembrane region" description="Helical" evidence="1">
    <location>
        <begin position="43"/>
        <end position="67"/>
    </location>
</feature>
<dbReference type="AlphaFoldDB" id="A0A5B2V847"/>
<evidence type="ECO:0000256" key="1">
    <source>
        <dbReference type="SAM" id="Phobius"/>
    </source>
</evidence>
<accession>A0A5B2V847</accession>
<evidence type="ECO:0000313" key="3">
    <source>
        <dbReference type="Proteomes" id="UP000323142"/>
    </source>
</evidence>
<protein>
    <submittedName>
        <fullName evidence="2">Uncharacterized protein</fullName>
    </submittedName>
</protein>
<dbReference type="RefSeq" id="WP_149821077.1">
    <property type="nucleotide sequence ID" value="NZ_VUOA01000037.1"/>
</dbReference>
<dbReference type="Proteomes" id="UP000323142">
    <property type="component" value="Unassembled WGS sequence"/>
</dbReference>
<keyword evidence="3" id="KW-1185">Reference proteome</keyword>
<name>A0A5B2V847_9HYPH</name>
<dbReference type="EMBL" id="VUOA01000037">
    <property type="protein sequence ID" value="KAA2235141.1"/>
    <property type="molecule type" value="Genomic_DNA"/>
</dbReference>
<organism evidence="2 3">
    <name type="scientific">Salinarimonas soli</name>
    <dbReference type="NCBI Taxonomy" id="1638099"/>
    <lineage>
        <taxon>Bacteria</taxon>
        <taxon>Pseudomonadati</taxon>
        <taxon>Pseudomonadota</taxon>
        <taxon>Alphaproteobacteria</taxon>
        <taxon>Hyphomicrobiales</taxon>
        <taxon>Salinarimonadaceae</taxon>
        <taxon>Salinarimonas</taxon>
    </lineage>
</organism>
<keyword evidence="1" id="KW-0472">Membrane</keyword>
<keyword evidence="1" id="KW-0812">Transmembrane</keyword>
<sequence length="85" mass="9145">MQDDGLQIDTPAIAAPAVPAKPQLSWREKRWERRRKRKFAEEVLGWILVPLILAGCYGLVVAVLAALGTTPGAVVQALGQARGAL</sequence>
<reference evidence="2 3" key="1">
    <citation type="submission" date="2019-09" db="EMBL/GenBank/DDBJ databases">
        <title>Salinarimonas rosea gen. nov., sp. nov., a new member of the a-2 subgroup of the Proteobacteria.</title>
        <authorList>
            <person name="Liu J."/>
        </authorList>
    </citation>
    <scope>NUCLEOTIDE SEQUENCE [LARGE SCALE GENOMIC DNA]</scope>
    <source>
        <strain evidence="2 3">BN140002</strain>
    </source>
</reference>
<proteinExistence type="predicted"/>
<keyword evidence="1" id="KW-1133">Transmembrane helix</keyword>
<dbReference type="OrthoDB" id="8020462at2"/>